<dbReference type="Pfam" id="PF13967">
    <property type="entry name" value="RSN1_TM"/>
    <property type="match status" value="1"/>
</dbReference>
<proteinExistence type="predicted"/>
<reference evidence="3 4" key="1">
    <citation type="submission" date="2016-07" db="EMBL/GenBank/DDBJ databases">
        <title>Pervasive Adenine N6-methylation of Active Genes in Fungi.</title>
        <authorList>
            <consortium name="DOE Joint Genome Institute"/>
            <person name="Mondo S.J."/>
            <person name="Dannebaum R.O."/>
            <person name="Kuo R.C."/>
            <person name="Labutti K."/>
            <person name="Haridas S."/>
            <person name="Kuo A."/>
            <person name="Salamov A."/>
            <person name="Ahrendt S.R."/>
            <person name="Lipzen A."/>
            <person name="Sullivan W."/>
            <person name="Andreopoulos W.B."/>
            <person name="Clum A."/>
            <person name="Lindquist E."/>
            <person name="Daum C."/>
            <person name="Ramamoorthy G.K."/>
            <person name="Gryganskyi A."/>
            <person name="Culley D."/>
            <person name="Magnuson J.K."/>
            <person name="James T.Y."/>
            <person name="O'Malley M.A."/>
            <person name="Stajich J.E."/>
            <person name="Spatafora J.W."/>
            <person name="Visel A."/>
            <person name="Grigoriev I.V."/>
        </authorList>
    </citation>
    <scope>NUCLEOTIDE SEQUENCE [LARGE SCALE GENOMIC DNA]</scope>
    <source>
        <strain evidence="3 4">NRRL 3116</strain>
    </source>
</reference>
<protein>
    <submittedName>
        <fullName evidence="3">Late exocytosis, associated with Golgi transport-domain-containing protein</fullName>
    </submittedName>
</protein>
<dbReference type="GO" id="GO:0005227">
    <property type="term" value="F:calcium-activated cation channel activity"/>
    <property type="evidence" value="ECO:0007669"/>
    <property type="project" value="InterPro"/>
</dbReference>
<sequence length="105" mass="11837">MAPSFIPEDNIQLSSDVSVKAFTSSLAFNSGIGIAIFVAFCIVRHWSKKIYQPRTYLVNKDLRPPELPPGIFTFVTASFKVKDTELLDKVGLDAYMFLRFLRMSA</sequence>
<dbReference type="PANTHER" id="PTHR13018">
    <property type="entry name" value="PROBABLE MEMBRANE PROTEIN DUF221-RELATED"/>
    <property type="match status" value="1"/>
</dbReference>
<evidence type="ECO:0000256" key="1">
    <source>
        <dbReference type="SAM" id="Phobius"/>
    </source>
</evidence>
<keyword evidence="4" id="KW-1185">Reference proteome</keyword>
<name>A0A1Y2GT36_9FUNG</name>
<dbReference type="RefSeq" id="XP_021883203.1">
    <property type="nucleotide sequence ID" value="XM_022028664.1"/>
</dbReference>
<gene>
    <name evidence="3" type="ORF">BCR41DRAFT_394703</name>
</gene>
<comment type="caution">
    <text evidence="3">The sequence shown here is derived from an EMBL/GenBank/DDBJ whole genome shotgun (WGS) entry which is preliminary data.</text>
</comment>
<dbReference type="GeneID" id="33570507"/>
<evidence type="ECO:0000313" key="4">
    <source>
        <dbReference type="Proteomes" id="UP000193648"/>
    </source>
</evidence>
<keyword evidence="1" id="KW-1133">Transmembrane helix</keyword>
<dbReference type="InterPro" id="IPR045122">
    <property type="entry name" value="Csc1-like"/>
</dbReference>
<organism evidence="3 4">
    <name type="scientific">Lobosporangium transversale</name>
    <dbReference type="NCBI Taxonomy" id="64571"/>
    <lineage>
        <taxon>Eukaryota</taxon>
        <taxon>Fungi</taxon>
        <taxon>Fungi incertae sedis</taxon>
        <taxon>Mucoromycota</taxon>
        <taxon>Mortierellomycotina</taxon>
        <taxon>Mortierellomycetes</taxon>
        <taxon>Mortierellales</taxon>
        <taxon>Mortierellaceae</taxon>
        <taxon>Lobosporangium</taxon>
    </lineage>
</organism>
<keyword evidence="1" id="KW-0472">Membrane</keyword>
<evidence type="ECO:0000313" key="3">
    <source>
        <dbReference type="EMBL" id="ORZ21952.1"/>
    </source>
</evidence>
<evidence type="ECO:0000259" key="2">
    <source>
        <dbReference type="Pfam" id="PF13967"/>
    </source>
</evidence>
<feature type="transmembrane region" description="Helical" evidence="1">
    <location>
        <begin position="26"/>
        <end position="46"/>
    </location>
</feature>
<dbReference type="InterPro" id="IPR032880">
    <property type="entry name" value="CSC1/OSCA1-like_N"/>
</dbReference>
<dbReference type="GO" id="GO:0005886">
    <property type="term" value="C:plasma membrane"/>
    <property type="evidence" value="ECO:0007669"/>
    <property type="project" value="TreeGrafter"/>
</dbReference>
<dbReference type="InParanoid" id="A0A1Y2GT36"/>
<feature type="domain" description="CSC1/OSCA1-like N-terminal transmembrane" evidence="2">
    <location>
        <begin position="21"/>
        <end position="104"/>
    </location>
</feature>
<accession>A0A1Y2GT36</accession>
<dbReference type="PANTHER" id="PTHR13018:SF5">
    <property type="entry name" value="RE44586P"/>
    <property type="match status" value="1"/>
</dbReference>
<dbReference type="AlphaFoldDB" id="A0A1Y2GT36"/>
<dbReference type="EMBL" id="MCFF01000011">
    <property type="protein sequence ID" value="ORZ21952.1"/>
    <property type="molecule type" value="Genomic_DNA"/>
</dbReference>
<dbReference type="OrthoDB" id="2150324at2759"/>
<keyword evidence="1" id="KW-0812">Transmembrane</keyword>
<dbReference type="Proteomes" id="UP000193648">
    <property type="component" value="Unassembled WGS sequence"/>
</dbReference>